<keyword evidence="8" id="KW-1185">Reference proteome</keyword>
<protein>
    <submittedName>
        <fullName evidence="7">Nitroreductase family protein</fullName>
    </submittedName>
</protein>
<dbReference type="EMBL" id="JACADJ010000056">
    <property type="protein sequence ID" value="NWH06037.1"/>
    <property type="molecule type" value="Genomic_DNA"/>
</dbReference>
<gene>
    <name evidence="7" type="ORF">HXW94_13745</name>
</gene>
<dbReference type="InterPro" id="IPR017896">
    <property type="entry name" value="4Fe4S_Fe-S-bd"/>
</dbReference>
<evidence type="ECO:0000256" key="1">
    <source>
        <dbReference type="ARBA" id="ARBA00007118"/>
    </source>
</evidence>
<keyword evidence="5" id="KW-0411">Iron-sulfur</keyword>
<dbReference type="PANTHER" id="PTHR43673:SF10">
    <property type="entry name" value="NADH DEHYDROGENASE_NAD(P)H NITROREDUCTASE XCC3605-RELATED"/>
    <property type="match status" value="1"/>
</dbReference>
<evidence type="ECO:0000259" key="6">
    <source>
        <dbReference type="PROSITE" id="PS51379"/>
    </source>
</evidence>
<evidence type="ECO:0000313" key="8">
    <source>
        <dbReference type="Proteomes" id="UP000553343"/>
    </source>
</evidence>
<reference evidence="7 8" key="1">
    <citation type="submission" date="2020-06" db="EMBL/GenBank/DDBJ databases">
        <title>High-quality draft genome of sulfate reducer Desulfobacter latus type strain AcrS2 isolated from marine sediment.</title>
        <authorList>
            <person name="Hoppe M."/>
            <person name="Larsen C.K."/>
            <person name="Marshall I.P.G."/>
            <person name="Schramm A."/>
            <person name="Marietou A.G."/>
        </authorList>
    </citation>
    <scope>NUCLEOTIDE SEQUENCE [LARGE SCALE GENOMIC DNA]</scope>
    <source>
        <strain evidence="7 8">AcRS2</strain>
    </source>
</reference>
<dbReference type="InterPro" id="IPR017900">
    <property type="entry name" value="4Fe4S_Fe_S_CS"/>
</dbReference>
<dbReference type="Pfam" id="PF13237">
    <property type="entry name" value="Fer4_10"/>
    <property type="match status" value="1"/>
</dbReference>
<dbReference type="GO" id="GO:0046872">
    <property type="term" value="F:metal ion binding"/>
    <property type="evidence" value="ECO:0007669"/>
    <property type="project" value="UniProtKB-KW"/>
</dbReference>
<evidence type="ECO:0000256" key="3">
    <source>
        <dbReference type="ARBA" id="ARBA00023002"/>
    </source>
</evidence>
<accession>A0A850TCQ6</accession>
<name>A0A850TCQ6_9BACT</name>
<keyword evidence="2" id="KW-0479">Metal-binding</keyword>
<feature type="domain" description="4Fe-4S ferredoxin-type" evidence="6">
    <location>
        <begin position="1"/>
        <end position="30"/>
    </location>
</feature>
<dbReference type="SUPFAM" id="SSF54862">
    <property type="entry name" value="4Fe-4S ferredoxins"/>
    <property type="match status" value="1"/>
</dbReference>
<feature type="domain" description="4Fe-4S ferredoxin-type" evidence="6">
    <location>
        <begin position="31"/>
        <end position="63"/>
    </location>
</feature>
<dbReference type="InterPro" id="IPR000415">
    <property type="entry name" value="Nitroreductase-like"/>
</dbReference>
<organism evidence="7 8">
    <name type="scientific">Desulfobacter latus</name>
    <dbReference type="NCBI Taxonomy" id="2292"/>
    <lineage>
        <taxon>Bacteria</taxon>
        <taxon>Pseudomonadati</taxon>
        <taxon>Thermodesulfobacteriota</taxon>
        <taxon>Desulfobacteria</taxon>
        <taxon>Desulfobacterales</taxon>
        <taxon>Desulfobacteraceae</taxon>
        <taxon>Desulfobacter</taxon>
    </lineage>
</organism>
<comment type="caution">
    <text evidence="7">The sequence shown here is derived from an EMBL/GenBank/DDBJ whole genome shotgun (WGS) entry which is preliminary data.</text>
</comment>
<dbReference type="RefSeq" id="WP_178367492.1">
    <property type="nucleotide sequence ID" value="NZ_JACADJ010000056.1"/>
</dbReference>
<dbReference type="PROSITE" id="PS00198">
    <property type="entry name" value="4FE4S_FER_1"/>
    <property type="match status" value="1"/>
</dbReference>
<evidence type="ECO:0000256" key="2">
    <source>
        <dbReference type="ARBA" id="ARBA00022723"/>
    </source>
</evidence>
<dbReference type="CDD" id="cd02143">
    <property type="entry name" value="nitroreductase_FeS-like"/>
    <property type="match status" value="1"/>
</dbReference>
<dbReference type="Gene3D" id="3.30.70.20">
    <property type="match status" value="1"/>
</dbReference>
<dbReference type="InterPro" id="IPR029479">
    <property type="entry name" value="Nitroreductase"/>
</dbReference>
<dbReference type="Pfam" id="PF00881">
    <property type="entry name" value="Nitroreductase"/>
    <property type="match status" value="1"/>
</dbReference>
<dbReference type="AlphaFoldDB" id="A0A850TCQ6"/>
<dbReference type="SUPFAM" id="SSF55469">
    <property type="entry name" value="FMN-dependent nitroreductase-like"/>
    <property type="match status" value="1"/>
</dbReference>
<dbReference type="PANTHER" id="PTHR43673">
    <property type="entry name" value="NAD(P)H NITROREDUCTASE YDGI-RELATED"/>
    <property type="match status" value="1"/>
</dbReference>
<dbReference type="Gene3D" id="3.40.109.10">
    <property type="entry name" value="NADH Oxidase"/>
    <property type="match status" value="1"/>
</dbReference>
<keyword evidence="4" id="KW-0408">Iron</keyword>
<proteinExistence type="inferred from homology"/>
<comment type="similarity">
    <text evidence="1">Belongs to the nitroreductase family.</text>
</comment>
<sequence length="262" mass="29459">MQIQINTEKCKKDKICIIECPFNILRENSEGFPEIIPKAKDVCMRCGHCLAVCPSDALTFDGLAPENCEPALKEIAVDVPAMEALLKNRRSVRVYKNKPVEREKVAHLMDMLRWAPTAKNLQPVHWLLVDDRDKIHELAKMTVQWLDQNNAYPGIAAAWETGEDMILRRAPLIAIAHTATDALIPLVDCSIAVTSLELAATSYGIGSFWAGFFMMAASRHAPIAQYLNLPENHAVYAALALGYPKFKYHHIPERREAKVTWL</sequence>
<dbReference type="GO" id="GO:0051536">
    <property type="term" value="F:iron-sulfur cluster binding"/>
    <property type="evidence" value="ECO:0007669"/>
    <property type="project" value="UniProtKB-KW"/>
</dbReference>
<evidence type="ECO:0000256" key="4">
    <source>
        <dbReference type="ARBA" id="ARBA00023004"/>
    </source>
</evidence>
<evidence type="ECO:0000313" key="7">
    <source>
        <dbReference type="EMBL" id="NWH06037.1"/>
    </source>
</evidence>
<dbReference type="PROSITE" id="PS51379">
    <property type="entry name" value="4FE4S_FER_2"/>
    <property type="match status" value="2"/>
</dbReference>
<keyword evidence="3" id="KW-0560">Oxidoreductase</keyword>
<dbReference type="Proteomes" id="UP000553343">
    <property type="component" value="Unassembled WGS sequence"/>
</dbReference>
<evidence type="ECO:0000256" key="5">
    <source>
        <dbReference type="ARBA" id="ARBA00023014"/>
    </source>
</evidence>
<dbReference type="GO" id="GO:0016491">
    <property type="term" value="F:oxidoreductase activity"/>
    <property type="evidence" value="ECO:0007669"/>
    <property type="project" value="UniProtKB-KW"/>
</dbReference>